<proteinExistence type="predicted"/>
<reference evidence="1 2" key="1">
    <citation type="submission" date="2016-12" db="EMBL/GenBank/DDBJ databases">
        <title>Candidatus Reconcilibacillus cellulovorans genome.</title>
        <authorList>
            <person name="Kolinko S."/>
            <person name="Wu Y.-W."/>
            <person name="Tachea F."/>
            <person name="Denzel E."/>
            <person name="Hiras J."/>
            <person name="Baecker N."/>
            <person name="Chan L.J."/>
            <person name="Eichorst S.A."/>
            <person name="Frey D."/>
            <person name="Adams P.D."/>
            <person name="Pray T."/>
            <person name="Tanjore D."/>
            <person name="Petzold C.J."/>
            <person name="Gladden J.M."/>
            <person name="Simmons B.A."/>
            <person name="Singer S.W."/>
        </authorList>
    </citation>
    <scope>NUCLEOTIDE SEQUENCE [LARGE SCALE GENOMIC DNA]</scope>
    <source>
        <strain evidence="1">JTherm</strain>
    </source>
</reference>
<evidence type="ECO:0000313" key="2">
    <source>
        <dbReference type="Proteomes" id="UP000243688"/>
    </source>
</evidence>
<evidence type="ECO:0000313" key="1">
    <source>
        <dbReference type="EMBL" id="PDO09374.1"/>
    </source>
</evidence>
<sequence length="139" mass="15030">MFVPHTWFGLIGRNVRINRAGPDSVAGRLLGVGEDYLAVRTDEGVVYVASWHVKSVTATDGASSNSSNVASASAGKAPPAATFLELLLRLRRSRIRVNRGPEKVEGLLLDVRGGQLLLARGNEHVHVPLFHVKNVCVLR</sequence>
<dbReference type="EMBL" id="MOXJ01000043">
    <property type="protein sequence ID" value="PDO09374.1"/>
    <property type="molecule type" value="Genomic_DNA"/>
</dbReference>
<accession>A0A2A6DX85</accession>
<dbReference type="Proteomes" id="UP000243688">
    <property type="component" value="Unassembled WGS sequence"/>
</dbReference>
<protein>
    <recommendedName>
        <fullName evidence="3">DUF2642 domain-containing protein</fullName>
    </recommendedName>
</protein>
<evidence type="ECO:0008006" key="3">
    <source>
        <dbReference type="Google" id="ProtNLM"/>
    </source>
</evidence>
<comment type="caution">
    <text evidence="1">The sequence shown here is derived from an EMBL/GenBank/DDBJ whole genome shotgun (WGS) entry which is preliminary data.</text>
</comment>
<organism evidence="1 2">
    <name type="scientific">Candidatus Reconcilbacillus cellulovorans</name>
    <dbReference type="NCBI Taxonomy" id="1906605"/>
    <lineage>
        <taxon>Bacteria</taxon>
        <taxon>Bacillati</taxon>
        <taxon>Bacillota</taxon>
        <taxon>Bacilli</taxon>
        <taxon>Bacillales</taxon>
        <taxon>Paenibacillaceae</taxon>
        <taxon>Candidatus Reconcilbacillus</taxon>
    </lineage>
</organism>
<name>A0A2A6DX85_9BACL</name>
<dbReference type="AlphaFoldDB" id="A0A2A6DX85"/>
<gene>
    <name evidence="1" type="ORF">BLM47_12935</name>
</gene>